<dbReference type="CDD" id="cd04301">
    <property type="entry name" value="NAT_SF"/>
    <property type="match status" value="1"/>
</dbReference>
<dbReference type="RefSeq" id="WP_089967140.1">
    <property type="nucleotide sequence ID" value="NZ_FNJM01000002.1"/>
</dbReference>
<name>A0A1H0QE37_9CLOT</name>
<keyword evidence="2" id="KW-0808">Transferase</keyword>
<dbReference type="GO" id="GO:0016747">
    <property type="term" value="F:acyltransferase activity, transferring groups other than amino-acyl groups"/>
    <property type="evidence" value="ECO:0007669"/>
    <property type="project" value="InterPro"/>
</dbReference>
<organism evidence="2 3">
    <name type="scientific">Clostridium gasigenes</name>
    <dbReference type="NCBI Taxonomy" id="94869"/>
    <lineage>
        <taxon>Bacteria</taxon>
        <taxon>Bacillati</taxon>
        <taxon>Bacillota</taxon>
        <taxon>Clostridia</taxon>
        <taxon>Eubacteriales</taxon>
        <taxon>Clostridiaceae</taxon>
        <taxon>Clostridium</taxon>
    </lineage>
</organism>
<dbReference type="OrthoDB" id="3185958at2"/>
<keyword evidence="3" id="KW-1185">Reference proteome</keyword>
<dbReference type="EMBL" id="FNJM01000002">
    <property type="protein sequence ID" value="SDP15315.1"/>
    <property type="molecule type" value="Genomic_DNA"/>
</dbReference>
<sequence length="239" mass="27555">MNNKEIIEFLSQDFLLNVDMIDCIKRNKHKIIDLNKDGVLIEDVSSKVVMISANNFKDAKKLIDKIPDSTELVVGHQDLYYEYLKERFNAINEMYCYQTVYIESEPLPISNCPGTIKLLTEEYTSDVFSQYHNDFTTGIEYIRERIKSKTMFGAFIDNKLVGFVGTHEEGSIGLLDVLPEYRKMGIATSLQIYATNLALYQNRIPYGQVVIGNEASTKLQENLGFKISKEKIYWLTRMI</sequence>
<dbReference type="PANTHER" id="PTHR20958">
    <property type="entry name" value="GLYCINE N-ACYLTRANSFERASE-LIKE PROTEIN"/>
    <property type="match status" value="1"/>
</dbReference>
<reference evidence="2 3" key="1">
    <citation type="submission" date="2016-10" db="EMBL/GenBank/DDBJ databases">
        <authorList>
            <person name="de Groot N.N."/>
        </authorList>
    </citation>
    <scope>NUCLEOTIDE SEQUENCE [LARGE SCALE GENOMIC DNA]</scope>
    <source>
        <strain evidence="2 3">DSM 12272</strain>
    </source>
</reference>
<evidence type="ECO:0000313" key="3">
    <source>
        <dbReference type="Proteomes" id="UP000198597"/>
    </source>
</evidence>
<dbReference type="AlphaFoldDB" id="A0A1H0QE37"/>
<accession>A0A1H0QE37</accession>
<feature type="domain" description="N-acetyltransferase" evidence="1">
    <location>
        <begin position="114"/>
        <end position="239"/>
    </location>
</feature>
<evidence type="ECO:0000313" key="2">
    <source>
        <dbReference type="EMBL" id="SDP15315.1"/>
    </source>
</evidence>
<dbReference type="STRING" id="94869.SAMN04488529_102311"/>
<dbReference type="InterPro" id="IPR053225">
    <property type="entry name" value="Acyl-CoA_N-acyltransferase"/>
</dbReference>
<gene>
    <name evidence="2" type="ORF">SAMN04488529_102311</name>
</gene>
<dbReference type="InterPro" id="IPR016181">
    <property type="entry name" value="Acyl_CoA_acyltransferase"/>
</dbReference>
<evidence type="ECO:0000259" key="1">
    <source>
        <dbReference type="PROSITE" id="PS51186"/>
    </source>
</evidence>
<dbReference type="Proteomes" id="UP000198597">
    <property type="component" value="Unassembled WGS sequence"/>
</dbReference>
<dbReference type="Pfam" id="PF00583">
    <property type="entry name" value="Acetyltransf_1"/>
    <property type="match status" value="1"/>
</dbReference>
<dbReference type="Gene3D" id="3.40.630.30">
    <property type="match status" value="1"/>
</dbReference>
<dbReference type="PROSITE" id="PS51186">
    <property type="entry name" value="GNAT"/>
    <property type="match status" value="1"/>
</dbReference>
<dbReference type="SUPFAM" id="SSF55729">
    <property type="entry name" value="Acyl-CoA N-acyltransferases (Nat)"/>
    <property type="match status" value="1"/>
</dbReference>
<dbReference type="PANTHER" id="PTHR20958:SF6">
    <property type="entry name" value="GLYCINE N-ACYLTRANSFERASE-LIKE PROTEIN"/>
    <property type="match status" value="1"/>
</dbReference>
<protein>
    <submittedName>
        <fullName evidence="2">Acetyltransferase (GNAT) domain-containing protein</fullName>
    </submittedName>
</protein>
<proteinExistence type="predicted"/>
<dbReference type="InterPro" id="IPR000182">
    <property type="entry name" value="GNAT_dom"/>
</dbReference>